<sequence length="291" mass="33786">MRTSDEIFELVLGYAANDERIRAVGLNGSRTNPNAPKDLFQDFDIVYVVTDVNSFIEDPHWIEVFGERIIMQTPENMSMFPPGLGGRFSYLMLFTDGNRIDLTLVSNDEKDTYYKEDKLTVILMDKDNDTAELLPPTDEDYWVKRPSEEFFSDCCNEFWWVSTYVAKGLWRGEILYAAEHLNNIMRPMLLKMLEWKVGIEHSYSVSIGKFGKYLEKYLSEENWQELLSTYADGSYKDMWRALFAMLVLFRTTAIFVADGLGYEYSREEDAKVTAYLEHISHLSPNATKIYG</sequence>
<evidence type="ECO:0000313" key="1">
    <source>
        <dbReference type="EMBL" id="SFQ69380.1"/>
    </source>
</evidence>
<dbReference type="AlphaFoldDB" id="A0A1I6AL60"/>
<dbReference type="EMBL" id="FOXU01000008">
    <property type="protein sequence ID" value="SFQ69380.1"/>
    <property type="molecule type" value="Genomic_DNA"/>
</dbReference>
<dbReference type="Gene3D" id="1.20.120.330">
    <property type="entry name" value="Nucleotidyltransferases domain 2"/>
    <property type="match status" value="1"/>
</dbReference>
<reference evidence="2" key="1">
    <citation type="submission" date="2016-10" db="EMBL/GenBank/DDBJ databases">
        <authorList>
            <person name="Varghese N."/>
            <person name="Submissions S."/>
        </authorList>
    </citation>
    <scope>NUCLEOTIDE SEQUENCE [LARGE SCALE GENOMIC DNA]</scope>
    <source>
        <strain evidence="2">DSM 11706</strain>
    </source>
</reference>
<dbReference type="Pfam" id="PF04439">
    <property type="entry name" value="Adenyl_transf"/>
    <property type="match status" value="1"/>
</dbReference>
<dbReference type="Gene3D" id="3.30.460.10">
    <property type="entry name" value="Beta Polymerase, domain 2"/>
    <property type="match status" value="1"/>
</dbReference>
<dbReference type="Proteomes" id="UP000198734">
    <property type="component" value="Unassembled WGS sequence"/>
</dbReference>
<protein>
    <submittedName>
        <fullName evidence="1">Aminoglycoside 6-adenylyltransferase</fullName>
    </submittedName>
</protein>
<dbReference type="InterPro" id="IPR007530">
    <property type="entry name" value="Aminoglycoside_adenylylTfrase"/>
</dbReference>
<evidence type="ECO:0000313" key="2">
    <source>
        <dbReference type="Proteomes" id="UP000198734"/>
    </source>
</evidence>
<dbReference type="SUPFAM" id="SSF81301">
    <property type="entry name" value="Nucleotidyltransferase"/>
    <property type="match status" value="1"/>
</dbReference>
<keyword evidence="1" id="KW-0808">Transferase</keyword>
<dbReference type="RefSeq" id="WP_093538082.1">
    <property type="nucleotide sequence ID" value="NZ_FOXU01000008.1"/>
</dbReference>
<organism evidence="1 2">
    <name type="scientific">Psychrobacillus psychrotolerans</name>
    <dbReference type="NCBI Taxonomy" id="126156"/>
    <lineage>
        <taxon>Bacteria</taxon>
        <taxon>Bacillati</taxon>
        <taxon>Bacillota</taxon>
        <taxon>Bacilli</taxon>
        <taxon>Bacillales</taxon>
        <taxon>Bacillaceae</taxon>
        <taxon>Psychrobacillus</taxon>
    </lineage>
</organism>
<proteinExistence type="predicted"/>
<dbReference type="STRING" id="126156.SAMN05421670_3434"/>
<accession>A0A1I6AL60</accession>
<dbReference type="GO" id="GO:0016779">
    <property type="term" value="F:nucleotidyltransferase activity"/>
    <property type="evidence" value="ECO:0007669"/>
    <property type="project" value="UniProtKB-KW"/>
</dbReference>
<dbReference type="InterPro" id="IPR043519">
    <property type="entry name" value="NT_sf"/>
</dbReference>
<keyword evidence="2" id="KW-1185">Reference proteome</keyword>
<gene>
    <name evidence="1" type="ORF">SAMN05421670_3434</name>
</gene>
<dbReference type="OrthoDB" id="9776406at2"/>
<name>A0A1I6AL60_9BACI</name>
<keyword evidence="1" id="KW-0548">Nucleotidyltransferase</keyword>
<dbReference type="PIRSF" id="PIRSF000812">
    <property type="entry name" value="AAD"/>
    <property type="match status" value="1"/>
</dbReference>
<dbReference type="SUPFAM" id="SSF81631">
    <property type="entry name" value="PAP/OAS1 substrate-binding domain"/>
    <property type="match status" value="1"/>
</dbReference>